<evidence type="ECO:0000256" key="1">
    <source>
        <dbReference type="SAM" id="MobiDB-lite"/>
    </source>
</evidence>
<dbReference type="PANTHER" id="PTHR33371">
    <property type="entry name" value="INTERMEMBRANE PHOSPHOLIPID TRANSPORT SYSTEM BINDING PROTEIN MLAD-RELATED"/>
    <property type="match status" value="1"/>
</dbReference>
<evidence type="ECO:0000256" key="2">
    <source>
        <dbReference type="SAM" id="SignalP"/>
    </source>
</evidence>
<protein>
    <submittedName>
        <fullName evidence="5">Putative Mce family protein</fullName>
    </submittedName>
</protein>
<dbReference type="KEGG" id="mste:MSTE_04679"/>
<proteinExistence type="predicted"/>
<feature type="chain" id="PRO_5038807077" evidence="2">
    <location>
        <begin position="25"/>
        <end position="397"/>
    </location>
</feature>
<dbReference type="AlphaFoldDB" id="A0A1Z4F437"/>
<feature type="domain" description="Mammalian cell entry C-terminal" evidence="4">
    <location>
        <begin position="125"/>
        <end position="259"/>
    </location>
</feature>
<evidence type="ECO:0000259" key="3">
    <source>
        <dbReference type="Pfam" id="PF02470"/>
    </source>
</evidence>
<evidence type="ECO:0000259" key="4">
    <source>
        <dbReference type="Pfam" id="PF11887"/>
    </source>
</evidence>
<dbReference type="PROSITE" id="PS51257">
    <property type="entry name" value="PROKAR_LIPOPROTEIN"/>
    <property type="match status" value="1"/>
</dbReference>
<evidence type="ECO:0000313" key="6">
    <source>
        <dbReference type="Proteomes" id="UP000217954"/>
    </source>
</evidence>
<dbReference type="EMBL" id="AP018165">
    <property type="protein sequence ID" value="BAX99970.1"/>
    <property type="molecule type" value="Genomic_DNA"/>
</dbReference>
<feature type="region of interest" description="Disordered" evidence="1">
    <location>
        <begin position="372"/>
        <end position="397"/>
    </location>
</feature>
<dbReference type="InterPro" id="IPR052336">
    <property type="entry name" value="MlaD_Phospholipid_Transporter"/>
</dbReference>
<dbReference type="Proteomes" id="UP000217954">
    <property type="component" value="Chromosome"/>
</dbReference>
<evidence type="ECO:0000313" key="5">
    <source>
        <dbReference type="EMBL" id="BAX99970.1"/>
    </source>
</evidence>
<feature type="domain" description="Mce/MlaD" evidence="3">
    <location>
        <begin position="40"/>
        <end position="115"/>
    </location>
</feature>
<reference evidence="5 6" key="2">
    <citation type="journal article" date="2017" name="Int. J. Syst. Evol. Microbiol.">
        <title>Mycobacterium stephanolepidis sp. nov., a rapidly growing species related to Mycobacterium chelonae, isolated from marine teleost fish, Stephanolepis cirrhifer.</title>
        <authorList>
            <person name="Fukano H."/>
            <person name="Wada S."/>
            <person name="Kurata O."/>
            <person name="Katayama K."/>
            <person name="Fujiwara N."/>
            <person name="Hoshino Y."/>
        </authorList>
    </citation>
    <scope>NUCLEOTIDE SEQUENCE [LARGE SCALE GENOMIC DNA]</scope>
    <source>
        <strain evidence="5 6">NJB0901</strain>
    </source>
</reference>
<gene>
    <name evidence="5" type="ORF">MSTE_04679</name>
</gene>
<feature type="signal peptide" evidence="2">
    <location>
        <begin position="1"/>
        <end position="24"/>
    </location>
</feature>
<dbReference type="RefSeq" id="WP_096504683.1">
    <property type="nucleotide sequence ID" value="NZ_AP018165.1"/>
</dbReference>
<dbReference type="InterPro" id="IPR003399">
    <property type="entry name" value="Mce/MlaD"/>
</dbReference>
<dbReference type="Pfam" id="PF11887">
    <property type="entry name" value="Mce4_CUP1"/>
    <property type="match status" value="1"/>
</dbReference>
<dbReference type="PANTHER" id="PTHR33371:SF15">
    <property type="entry name" value="LIPOPROTEIN LPRN"/>
    <property type="match status" value="1"/>
</dbReference>
<dbReference type="InterPro" id="IPR024516">
    <property type="entry name" value="Mce_C"/>
</dbReference>
<name>A0A1Z4F437_9MYCO</name>
<reference evidence="6" key="1">
    <citation type="journal article" date="2017" name="Genome Announc.">
        <title>Complete Genome Sequence of Mycobacterium stephanolepidis.</title>
        <authorList>
            <person name="Fukano H."/>
            <person name="Yoshida M."/>
            <person name="Katayama Y."/>
            <person name="Omatsu T."/>
            <person name="Mizutani T."/>
            <person name="Kurata O."/>
            <person name="Wada S."/>
            <person name="Hoshino Y."/>
        </authorList>
    </citation>
    <scope>NUCLEOTIDE SEQUENCE [LARGE SCALE GENOMIC DNA]</scope>
    <source>
        <strain evidence="6">NJB0901</strain>
    </source>
</reference>
<accession>A0A1Z4F437</accession>
<organism evidence="5 6">
    <name type="scientific">[Mycobacterium] stephanolepidis</name>
    <dbReference type="NCBI Taxonomy" id="1520670"/>
    <lineage>
        <taxon>Bacteria</taxon>
        <taxon>Bacillati</taxon>
        <taxon>Actinomycetota</taxon>
        <taxon>Actinomycetes</taxon>
        <taxon>Mycobacteriales</taxon>
        <taxon>Mycobacteriaceae</taxon>
        <taxon>Mycobacteroides</taxon>
    </lineage>
</organism>
<keyword evidence="6" id="KW-1185">Reference proteome</keyword>
<dbReference type="OrthoDB" id="4368973at2"/>
<keyword evidence="2" id="KW-0732">Signal</keyword>
<dbReference type="Pfam" id="PF02470">
    <property type="entry name" value="MlaD"/>
    <property type="match status" value="1"/>
</dbReference>
<dbReference type="GO" id="GO:0005576">
    <property type="term" value="C:extracellular region"/>
    <property type="evidence" value="ECO:0007669"/>
    <property type="project" value="TreeGrafter"/>
</dbReference>
<sequence length="397" mass="40448">MAARKVLAASAVAAVAVLSGCATNGLGDLPLPAPGIGSGGYRLTALFANVLNLPDSAKVKLAGADVGQVDEMHVSNYTAITTLRILDGVRLPKGSTAELRSATPLGDVFVSIRPPAGALSDGPLLQDGDTIGLDSTTAAATVESVLSSAALASNGGAVRNLTNIVNGFGKATGDQGQAFGDLINDSNQLLGKLNSRSAEISDALTQTSQLADRIDAKNQAITDIVTAAGPATETLAANTAQLSELLVMTGDTTKQLQKFPSIAGTDTSGRSVIKDANTVAKAWNDVAVDPDTSLAAFNRIMPTAIKATAGNSLSLTAGIDQLVLGSIPDAGSHADIGLHGPKRYNWAQLVGSVKYTLWRLQERVVGQGAYGQEVPVRPSPTEPGVIETIPPAPGGGR</sequence>